<evidence type="ECO:0000313" key="5">
    <source>
        <dbReference type="Proteomes" id="UP000279057"/>
    </source>
</evidence>
<dbReference type="Pfam" id="PF00263">
    <property type="entry name" value="Secretin"/>
    <property type="match status" value="1"/>
</dbReference>
<evidence type="ECO:0000256" key="1">
    <source>
        <dbReference type="RuleBase" id="RU004003"/>
    </source>
</evidence>
<evidence type="ECO:0000256" key="2">
    <source>
        <dbReference type="SAM" id="MobiDB-lite"/>
    </source>
</evidence>
<comment type="similarity">
    <text evidence="1">Belongs to the bacterial secretin family.</text>
</comment>
<evidence type="ECO:0000313" key="4">
    <source>
        <dbReference type="EMBL" id="RMM56305.1"/>
    </source>
</evidence>
<dbReference type="InterPro" id="IPR050810">
    <property type="entry name" value="Bact_Secretion_Sys_Channel"/>
</dbReference>
<dbReference type="EMBL" id="RBOM01000382">
    <property type="protein sequence ID" value="RMM56305.1"/>
    <property type="molecule type" value="Genomic_DNA"/>
</dbReference>
<protein>
    <submittedName>
        <fullName evidence="4">Proteinral secretion pathway protein D</fullName>
    </submittedName>
</protein>
<dbReference type="AlphaFoldDB" id="A0A3M6DW51"/>
<dbReference type="PANTHER" id="PTHR30332:SF25">
    <property type="entry name" value="SECRETIN XPSD"/>
    <property type="match status" value="1"/>
</dbReference>
<organism evidence="4 5">
    <name type="scientific">Pseudomonas savastanoi pv. glycinea</name>
    <name type="common">Pseudomonas syringae pv. glycinea</name>
    <dbReference type="NCBI Taxonomy" id="318"/>
    <lineage>
        <taxon>Bacteria</taxon>
        <taxon>Pseudomonadati</taxon>
        <taxon>Pseudomonadota</taxon>
        <taxon>Gammaproteobacteria</taxon>
        <taxon>Pseudomonadales</taxon>
        <taxon>Pseudomonadaceae</taxon>
        <taxon>Pseudomonas</taxon>
    </lineage>
</organism>
<dbReference type="PANTHER" id="PTHR30332">
    <property type="entry name" value="PROBABLE GENERAL SECRETION PATHWAY PROTEIN D"/>
    <property type="match status" value="1"/>
</dbReference>
<dbReference type="Proteomes" id="UP000279057">
    <property type="component" value="Unassembled WGS sequence"/>
</dbReference>
<accession>A0A3M6DW51</accession>
<feature type="domain" description="Type II/III secretion system secretin-like" evidence="3">
    <location>
        <begin position="8"/>
        <end position="86"/>
    </location>
</feature>
<sequence length="110" mass="12111">MYMDIQQQVSDANGNPRISTRSVSTQMAVQSGQTVLLGGLIKQDNADTVSAVPYLGSIPGLRWLFGNTVKSKKRTELVVLITPRVITSNSQARQVTDDYRQPLQLIKPIP</sequence>
<dbReference type="GO" id="GO:0015627">
    <property type="term" value="C:type II protein secretion system complex"/>
    <property type="evidence" value="ECO:0007669"/>
    <property type="project" value="TreeGrafter"/>
</dbReference>
<dbReference type="PRINTS" id="PR01032">
    <property type="entry name" value="PHAGEIV"/>
</dbReference>
<proteinExistence type="inferred from homology"/>
<dbReference type="InterPro" id="IPR004846">
    <property type="entry name" value="T2SS/T3SS_dom"/>
</dbReference>
<comment type="caution">
    <text evidence="4">The sequence shown here is derived from an EMBL/GenBank/DDBJ whole genome shotgun (WGS) entry which is preliminary data.</text>
</comment>
<gene>
    <name evidence="4" type="ORF">ALQ74_02203</name>
</gene>
<evidence type="ECO:0000259" key="3">
    <source>
        <dbReference type="Pfam" id="PF00263"/>
    </source>
</evidence>
<feature type="region of interest" description="Disordered" evidence="2">
    <location>
        <begin position="1"/>
        <end position="24"/>
    </location>
</feature>
<dbReference type="GO" id="GO:0009306">
    <property type="term" value="P:protein secretion"/>
    <property type="evidence" value="ECO:0007669"/>
    <property type="project" value="InterPro"/>
</dbReference>
<reference evidence="4 5" key="1">
    <citation type="submission" date="2018-08" db="EMBL/GenBank/DDBJ databases">
        <title>Recombination of ecologically and evolutionarily significant loci maintains genetic cohesion in the Pseudomonas syringae species complex.</title>
        <authorList>
            <person name="Dillon M."/>
            <person name="Thakur S."/>
            <person name="Almeida R.N.D."/>
            <person name="Weir B.S."/>
            <person name="Guttman D.S."/>
        </authorList>
    </citation>
    <scope>NUCLEOTIDE SEQUENCE [LARGE SCALE GENOMIC DNA]</scope>
    <source>
        <strain evidence="4 5">ICMP 4332</strain>
    </source>
</reference>
<name>A0A3M6DW51_PSESG</name>